<reference evidence="3" key="1">
    <citation type="submission" date="2025-08" db="UniProtKB">
        <authorList>
            <consortium name="RefSeq"/>
        </authorList>
    </citation>
    <scope>IDENTIFICATION</scope>
</reference>
<accession>A0ABM1ADG2</accession>
<dbReference type="RefSeq" id="XP_012945580.1">
    <property type="nucleotide sequence ID" value="XM_013090126.2"/>
</dbReference>
<dbReference type="GeneID" id="106013701"/>
<protein>
    <submittedName>
        <fullName evidence="3">Uncharacterized protein LOC106013701</fullName>
    </submittedName>
</protein>
<evidence type="ECO:0000313" key="3">
    <source>
        <dbReference type="RefSeq" id="XP_012945580.1"/>
    </source>
</evidence>
<proteinExistence type="predicted"/>
<name>A0ABM1ADG2_APLCA</name>
<feature type="region of interest" description="Disordered" evidence="1">
    <location>
        <begin position="1"/>
        <end position="41"/>
    </location>
</feature>
<evidence type="ECO:0000256" key="1">
    <source>
        <dbReference type="SAM" id="MobiDB-lite"/>
    </source>
</evidence>
<organism evidence="2 3">
    <name type="scientific">Aplysia californica</name>
    <name type="common">California sea hare</name>
    <dbReference type="NCBI Taxonomy" id="6500"/>
    <lineage>
        <taxon>Eukaryota</taxon>
        <taxon>Metazoa</taxon>
        <taxon>Spiralia</taxon>
        <taxon>Lophotrochozoa</taxon>
        <taxon>Mollusca</taxon>
        <taxon>Gastropoda</taxon>
        <taxon>Heterobranchia</taxon>
        <taxon>Euthyneura</taxon>
        <taxon>Tectipleura</taxon>
        <taxon>Aplysiida</taxon>
        <taxon>Aplysioidea</taxon>
        <taxon>Aplysiidae</taxon>
        <taxon>Aplysia</taxon>
    </lineage>
</organism>
<gene>
    <name evidence="3" type="primary">LOC106013701</name>
</gene>
<dbReference type="Proteomes" id="UP000694888">
    <property type="component" value="Unplaced"/>
</dbReference>
<evidence type="ECO:0000313" key="2">
    <source>
        <dbReference type="Proteomes" id="UP000694888"/>
    </source>
</evidence>
<sequence>MHDNIVDNPLDMSDQKYTMPPRTRPASAQRDMNPLGFPLSKNSSLQMRQKAKDLMEGRLKPSDVPDEAIQKLHKFAKLPEIKPMKRGGSATTTRTSMSSVEKLDLIF</sequence>
<keyword evidence="2" id="KW-1185">Reference proteome</keyword>